<reference evidence="9" key="1">
    <citation type="submission" date="2021-01" db="EMBL/GenBank/DDBJ databases">
        <authorList>
            <person name="Corre E."/>
            <person name="Pelletier E."/>
            <person name="Niang G."/>
            <person name="Scheremetjew M."/>
            <person name="Finn R."/>
            <person name="Kale V."/>
            <person name="Holt S."/>
            <person name="Cochrane G."/>
            <person name="Meng A."/>
            <person name="Brown T."/>
            <person name="Cohen L."/>
        </authorList>
    </citation>
    <scope>NUCLEOTIDE SEQUENCE</scope>
    <source>
        <strain evidence="9">CCMP2084</strain>
    </source>
</reference>
<comment type="subunit">
    <text evidence="7">Homodimer.</text>
</comment>
<dbReference type="GO" id="GO:0005829">
    <property type="term" value="C:cytosol"/>
    <property type="evidence" value="ECO:0007669"/>
    <property type="project" value="TreeGrafter"/>
</dbReference>
<evidence type="ECO:0000256" key="2">
    <source>
        <dbReference type="ARBA" id="ARBA00001911"/>
    </source>
</evidence>
<keyword evidence="6 7" id="KW-0413">Isomerase</keyword>
<dbReference type="PANTHER" id="PTHR43725">
    <property type="entry name" value="UDP-GLUCOSE 4-EPIMERASE"/>
    <property type="match status" value="1"/>
</dbReference>
<dbReference type="NCBIfam" id="NF007956">
    <property type="entry name" value="PRK10675.1"/>
    <property type="match status" value="1"/>
</dbReference>
<evidence type="ECO:0000256" key="1">
    <source>
        <dbReference type="ARBA" id="ARBA00000083"/>
    </source>
</evidence>
<comment type="catalytic activity">
    <reaction evidence="1 7">
        <text>UDP-alpha-D-glucose = UDP-alpha-D-galactose</text>
        <dbReference type="Rhea" id="RHEA:22168"/>
        <dbReference type="ChEBI" id="CHEBI:58885"/>
        <dbReference type="ChEBI" id="CHEBI:66914"/>
        <dbReference type="EC" id="5.1.3.2"/>
    </reaction>
</comment>
<dbReference type="GO" id="GO:0003978">
    <property type="term" value="F:UDP-glucose 4-epimerase activity"/>
    <property type="evidence" value="ECO:0007669"/>
    <property type="project" value="UniProtKB-UniRule"/>
</dbReference>
<sequence length="390" mass="43167">MKNCRHFPLVWARLMLGWAVILLLQFPGGALGLAAANSQLRTVLVTGGAGYIGSHTCLELLDSGMYKVVVIDNLDNSCEESLERVQKLTNSAAKDRLVFRNCDVRDSNGVRDVLDEFEDISSCIHFAGLKAVGESVAEPLKYYDCNVGGTTSLLQQLRSRSIRHFVFSSSATVYGEPEMLPLREHARLQATNPYGRTKLFVEEILRDCHASEPDQWNILILRYFNPIGAHPSGLIGEDPQGIPNNLMPFVAQVCVGRREKLSVFGDDYDTPDGTGVRDYIHVVDLAKGHVAALNKLYGDENVGCEAVNLGTGKGVSVLDLVEGMAQATGKPVPYEMSPRRPGDVAEVYADPEYAENFLKWKTTLGLTEMCEDTWRWQSTNPYGYKQEITQ</sequence>
<dbReference type="InterPro" id="IPR016040">
    <property type="entry name" value="NAD(P)-bd_dom"/>
</dbReference>
<evidence type="ECO:0000256" key="6">
    <source>
        <dbReference type="ARBA" id="ARBA00023235"/>
    </source>
</evidence>
<dbReference type="UniPathway" id="UPA00214"/>
<organism evidence="9">
    <name type="scientific">Attheya septentrionalis</name>
    <dbReference type="NCBI Taxonomy" id="420275"/>
    <lineage>
        <taxon>Eukaryota</taxon>
        <taxon>Sar</taxon>
        <taxon>Stramenopiles</taxon>
        <taxon>Ochrophyta</taxon>
        <taxon>Bacillariophyta</taxon>
        <taxon>Coscinodiscophyceae</taxon>
        <taxon>Chaetocerotophycidae</taxon>
        <taxon>Chaetocerotales</taxon>
        <taxon>Attheyaceae</taxon>
        <taxon>Attheya</taxon>
    </lineage>
</organism>
<proteinExistence type="inferred from homology"/>
<evidence type="ECO:0000259" key="8">
    <source>
        <dbReference type="Pfam" id="PF16363"/>
    </source>
</evidence>
<comment type="similarity">
    <text evidence="7">Belongs to the NAD(P)-dependent epimerase/dehydratase family.</text>
</comment>
<evidence type="ECO:0000256" key="5">
    <source>
        <dbReference type="ARBA" id="ARBA00023027"/>
    </source>
</evidence>
<evidence type="ECO:0000256" key="3">
    <source>
        <dbReference type="ARBA" id="ARBA00004947"/>
    </source>
</evidence>
<dbReference type="CDD" id="cd05247">
    <property type="entry name" value="UDP_G4E_1_SDR_e"/>
    <property type="match status" value="1"/>
</dbReference>
<dbReference type="NCBIfam" id="TIGR01179">
    <property type="entry name" value="galE"/>
    <property type="match status" value="1"/>
</dbReference>
<dbReference type="PANTHER" id="PTHR43725:SF47">
    <property type="entry name" value="UDP-GLUCOSE 4-EPIMERASE"/>
    <property type="match status" value="1"/>
</dbReference>
<evidence type="ECO:0000256" key="4">
    <source>
        <dbReference type="ARBA" id="ARBA00013189"/>
    </source>
</evidence>
<gene>
    <name evidence="9" type="ORF">ASEP1449_LOCUS11387</name>
</gene>
<dbReference type="SUPFAM" id="SSF51735">
    <property type="entry name" value="NAD(P)-binding Rossmann-fold domains"/>
    <property type="match status" value="1"/>
</dbReference>
<evidence type="ECO:0000313" key="9">
    <source>
        <dbReference type="EMBL" id="CAD9819554.1"/>
    </source>
</evidence>
<accession>A0A7S2XSE7</accession>
<dbReference type="InterPro" id="IPR005886">
    <property type="entry name" value="UDP_G4E"/>
</dbReference>
<dbReference type="GO" id="GO:0006012">
    <property type="term" value="P:galactose metabolic process"/>
    <property type="evidence" value="ECO:0007669"/>
    <property type="project" value="UniProtKB-UniPathway"/>
</dbReference>
<dbReference type="Pfam" id="PF16363">
    <property type="entry name" value="GDP_Man_Dehyd"/>
    <property type="match status" value="1"/>
</dbReference>
<comment type="pathway">
    <text evidence="3 7">Carbohydrate metabolism; galactose metabolism.</text>
</comment>
<keyword evidence="5 7" id="KW-0520">NAD</keyword>
<keyword evidence="7" id="KW-0119">Carbohydrate metabolism</keyword>
<dbReference type="EMBL" id="HBHQ01017008">
    <property type="protein sequence ID" value="CAD9819554.1"/>
    <property type="molecule type" value="Transcribed_RNA"/>
</dbReference>
<dbReference type="Gene3D" id="3.40.50.720">
    <property type="entry name" value="NAD(P)-binding Rossmann-like Domain"/>
    <property type="match status" value="1"/>
</dbReference>
<dbReference type="InterPro" id="IPR036291">
    <property type="entry name" value="NAD(P)-bd_dom_sf"/>
</dbReference>
<comment type="cofactor">
    <cofactor evidence="2 7">
        <name>NAD(+)</name>
        <dbReference type="ChEBI" id="CHEBI:57540"/>
    </cofactor>
</comment>
<protein>
    <recommendedName>
        <fullName evidence="4 7">UDP-glucose 4-epimerase</fullName>
        <ecNumber evidence="4 7">5.1.3.2</ecNumber>
    </recommendedName>
</protein>
<dbReference type="AlphaFoldDB" id="A0A7S2XSE7"/>
<evidence type="ECO:0000256" key="7">
    <source>
        <dbReference type="RuleBase" id="RU366046"/>
    </source>
</evidence>
<name>A0A7S2XSE7_9STRA</name>
<dbReference type="Gene3D" id="3.90.25.10">
    <property type="entry name" value="UDP-galactose 4-epimerase, domain 1"/>
    <property type="match status" value="1"/>
</dbReference>
<dbReference type="EC" id="5.1.3.2" evidence="4 7"/>
<feature type="domain" description="NAD(P)-binding" evidence="8">
    <location>
        <begin position="44"/>
        <end position="373"/>
    </location>
</feature>